<dbReference type="EMBL" id="SORF01000004">
    <property type="protein sequence ID" value="TDY49672.1"/>
    <property type="molecule type" value="Genomic_DNA"/>
</dbReference>
<name>A0A4R8LRF6_9BACL</name>
<comment type="caution">
    <text evidence="1">The sequence shown here is derived from an EMBL/GenBank/DDBJ whole genome shotgun (WGS) entry which is preliminary data.</text>
</comment>
<dbReference type="InterPro" id="IPR014934">
    <property type="entry name" value="DUF1806"/>
</dbReference>
<sequence length="184" mass="20162">MEYRDRAGVIGGVQRFGRAPNIRSQSAGELGCCCFCLGKDGGELFESPTLWSAGKQGNELQPIDVQSVQAALERFVGDDVYVHLETTNGAYAAHRFGQPMAVCAYIRNGLVKFERAQIAGSRPYRVGLKMASGWIYAEGLTDYEVDGEGRLMLAGHDAEGRLAVALQLSRTPWPMGVLDEWEEE</sequence>
<organism evidence="1 2">
    <name type="scientific">Alicyclobacillus sacchari</name>
    <dbReference type="NCBI Taxonomy" id="392010"/>
    <lineage>
        <taxon>Bacteria</taxon>
        <taxon>Bacillati</taxon>
        <taxon>Bacillota</taxon>
        <taxon>Bacilli</taxon>
        <taxon>Bacillales</taxon>
        <taxon>Alicyclobacillaceae</taxon>
        <taxon>Alicyclobacillus</taxon>
    </lineage>
</organism>
<protein>
    <submittedName>
        <fullName evidence="1">Uncharacterized protein DUF1806</fullName>
    </submittedName>
</protein>
<dbReference type="AlphaFoldDB" id="A0A4R8LRF6"/>
<gene>
    <name evidence="1" type="ORF">C7445_104185</name>
</gene>
<dbReference type="Pfam" id="PF08830">
    <property type="entry name" value="DUF1806"/>
    <property type="match status" value="1"/>
</dbReference>
<keyword evidence="2" id="KW-1185">Reference proteome</keyword>
<dbReference type="InterPro" id="IPR036492">
    <property type="entry name" value="YojF_sf"/>
</dbReference>
<accession>A0A4R8LRF6</accession>
<dbReference type="SUPFAM" id="SSF89442">
    <property type="entry name" value="Hypothetical protein YojF"/>
    <property type="match status" value="1"/>
</dbReference>
<evidence type="ECO:0000313" key="2">
    <source>
        <dbReference type="Proteomes" id="UP000294581"/>
    </source>
</evidence>
<proteinExistence type="predicted"/>
<dbReference type="Gene3D" id="2.70.180.10">
    <property type="entry name" value="Hypothetical protein YojF"/>
    <property type="match status" value="1"/>
</dbReference>
<reference evidence="1 2" key="1">
    <citation type="submission" date="2019-03" db="EMBL/GenBank/DDBJ databases">
        <title>Genomic Encyclopedia of Type Strains, Phase IV (KMG-IV): sequencing the most valuable type-strain genomes for metagenomic binning, comparative biology and taxonomic classification.</title>
        <authorList>
            <person name="Goeker M."/>
        </authorList>
    </citation>
    <scope>NUCLEOTIDE SEQUENCE [LARGE SCALE GENOMIC DNA]</scope>
    <source>
        <strain evidence="1 2">DSM 17974</strain>
    </source>
</reference>
<dbReference type="Proteomes" id="UP000294581">
    <property type="component" value="Unassembled WGS sequence"/>
</dbReference>
<evidence type="ECO:0000313" key="1">
    <source>
        <dbReference type="EMBL" id="TDY49672.1"/>
    </source>
</evidence>